<evidence type="ECO:0000256" key="1">
    <source>
        <dbReference type="SAM" id="MobiDB-lite"/>
    </source>
</evidence>
<dbReference type="InterPro" id="IPR027417">
    <property type="entry name" value="P-loop_NTPase"/>
</dbReference>
<gene>
    <name evidence="3" type="ORF">Enr17x_43010</name>
</gene>
<dbReference type="SUPFAM" id="SSF52540">
    <property type="entry name" value="P-loop containing nucleoside triphosphate hydrolases"/>
    <property type="match status" value="1"/>
</dbReference>
<name>A0A518IGM2_9PLAN</name>
<dbReference type="OrthoDB" id="4228364at2"/>
<dbReference type="RefSeq" id="WP_145311585.1">
    <property type="nucleotide sequence ID" value="NZ_CP037452.1"/>
</dbReference>
<dbReference type="KEGG" id="gfm:Enr17x_43010"/>
<feature type="compositionally biased region" description="Basic residues" evidence="1">
    <location>
        <begin position="1"/>
        <end position="13"/>
    </location>
</feature>
<dbReference type="Gene3D" id="3.40.50.300">
    <property type="entry name" value="P-loop containing nucleotide triphosphate hydrolases"/>
    <property type="match status" value="1"/>
</dbReference>
<accession>A0A518IGM2</accession>
<keyword evidence="4" id="KW-1185">Reference proteome</keyword>
<sequence>MAKKKATRRRRSQSKSASSVASPSSRETAIADTIARATPIIRAWAVRDENAYKQAKENVAAAILSNSHPSATLLERVLLLASIRLSVQGLPGYATLDFDHLFQIDRAAEQITTYIDDSSQQRPLNFVMLASPGSGKSHFINCLASSLAYTGIRPIVFNMASLQRNEDLIPPLESARNLKVEDHIPLLFLDEFDSSPTNFPLLLPLLWDGALNIGQRELKLGKVIIVMAGSDPSIPATMQHARSMRAEIPLMDGQSPKLVDLFSRINGGVLNIPTFYDRSEGVDRRPDKLCIAMQLLRHRFGRQLKYVSSGLLRFIAAAHFRYSVRSIAHLIDQIPQKESPETLFAKDCELPPSNVETLKNSSLAYHLIHEDQAYGIAQLWKEAFSRESIVPIHSNVITRYGTPTGPIPDEFADFIVRQMLEEIGNDPANPFKAN</sequence>
<dbReference type="InterPro" id="IPR003593">
    <property type="entry name" value="AAA+_ATPase"/>
</dbReference>
<dbReference type="Proteomes" id="UP000318313">
    <property type="component" value="Chromosome"/>
</dbReference>
<feature type="compositionally biased region" description="Low complexity" evidence="1">
    <location>
        <begin position="14"/>
        <end position="24"/>
    </location>
</feature>
<organism evidence="3 4">
    <name type="scientific">Gimesia fumaroli</name>
    <dbReference type="NCBI Taxonomy" id="2527976"/>
    <lineage>
        <taxon>Bacteria</taxon>
        <taxon>Pseudomonadati</taxon>
        <taxon>Planctomycetota</taxon>
        <taxon>Planctomycetia</taxon>
        <taxon>Planctomycetales</taxon>
        <taxon>Planctomycetaceae</taxon>
        <taxon>Gimesia</taxon>
    </lineage>
</organism>
<evidence type="ECO:0000259" key="2">
    <source>
        <dbReference type="SMART" id="SM00382"/>
    </source>
</evidence>
<proteinExistence type="predicted"/>
<evidence type="ECO:0000313" key="4">
    <source>
        <dbReference type="Proteomes" id="UP000318313"/>
    </source>
</evidence>
<evidence type="ECO:0000313" key="3">
    <source>
        <dbReference type="EMBL" id="QDV52241.1"/>
    </source>
</evidence>
<dbReference type="SMART" id="SM00382">
    <property type="entry name" value="AAA"/>
    <property type="match status" value="1"/>
</dbReference>
<protein>
    <recommendedName>
        <fullName evidence="2">AAA+ ATPase domain-containing protein</fullName>
    </recommendedName>
</protein>
<feature type="domain" description="AAA+ ATPase" evidence="2">
    <location>
        <begin position="122"/>
        <end position="252"/>
    </location>
</feature>
<dbReference type="AlphaFoldDB" id="A0A518IGM2"/>
<feature type="region of interest" description="Disordered" evidence="1">
    <location>
        <begin position="1"/>
        <end position="24"/>
    </location>
</feature>
<dbReference type="EMBL" id="CP037452">
    <property type="protein sequence ID" value="QDV52241.1"/>
    <property type="molecule type" value="Genomic_DNA"/>
</dbReference>
<reference evidence="3 4" key="1">
    <citation type="submission" date="2019-03" db="EMBL/GenBank/DDBJ databases">
        <title>Deep-cultivation of Planctomycetes and their phenomic and genomic characterization uncovers novel biology.</title>
        <authorList>
            <person name="Wiegand S."/>
            <person name="Jogler M."/>
            <person name="Boedeker C."/>
            <person name="Pinto D."/>
            <person name="Vollmers J."/>
            <person name="Rivas-Marin E."/>
            <person name="Kohn T."/>
            <person name="Peeters S.H."/>
            <person name="Heuer A."/>
            <person name="Rast P."/>
            <person name="Oberbeckmann S."/>
            <person name="Bunk B."/>
            <person name="Jeske O."/>
            <person name="Meyerdierks A."/>
            <person name="Storesund J.E."/>
            <person name="Kallscheuer N."/>
            <person name="Luecker S."/>
            <person name="Lage O.M."/>
            <person name="Pohl T."/>
            <person name="Merkel B.J."/>
            <person name="Hornburger P."/>
            <person name="Mueller R.-W."/>
            <person name="Bruemmer F."/>
            <person name="Labrenz M."/>
            <person name="Spormann A.M."/>
            <person name="Op den Camp H."/>
            <person name="Overmann J."/>
            <person name="Amann R."/>
            <person name="Jetten M.S.M."/>
            <person name="Mascher T."/>
            <person name="Medema M.H."/>
            <person name="Devos D.P."/>
            <person name="Kaster A.-K."/>
            <person name="Ovreas L."/>
            <person name="Rohde M."/>
            <person name="Galperin M.Y."/>
            <person name="Jogler C."/>
        </authorList>
    </citation>
    <scope>NUCLEOTIDE SEQUENCE [LARGE SCALE GENOMIC DNA]</scope>
    <source>
        <strain evidence="3 4">Enr17</strain>
    </source>
</reference>